<name>A0A084JG89_9CLOT</name>
<dbReference type="EMBL" id="JPMD01000006">
    <property type="protein sequence ID" value="KEZ87973.1"/>
    <property type="molecule type" value="Genomic_DNA"/>
</dbReference>
<evidence type="ECO:0000313" key="2">
    <source>
        <dbReference type="EMBL" id="KEZ87973.1"/>
    </source>
</evidence>
<dbReference type="PROSITE" id="PS00409">
    <property type="entry name" value="PROKAR_NTER_METHYL"/>
    <property type="match status" value="1"/>
</dbReference>
<proteinExistence type="predicted"/>
<dbReference type="InterPro" id="IPR012902">
    <property type="entry name" value="N_methyl_site"/>
</dbReference>
<comment type="caution">
    <text evidence="2">The sequence shown here is derived from an EMBL/GenBank/DDBJ whole genome shotgun (WGS) entry which is preliminary data.</text>
</comment>
<keyword evidence="1" id="KW-0472">Membrane</keyword>
<keyword evidence="1" id="KW-0812">Transmembrane</keyword>
<feature type="transmembrane region" description="Helical" evidence="1">
    <location>
        <begin position="12"/>
        <end position="34"/>
    </location>
</feature>
<keyword evidence="3" id="KW-1185">Reference proteome</keyword>
<accession>A0A084JG89</accession>
<dbReference type="AlphaFoldDB" id="A0A084JG89"/>
<dbReference type="Proteomes" id="UP000028542">
    <property type="component" value="Unassembled WGS sequence"/>
</dbReference>
<organism evidence="2 3">
    <name type="scientific">Clostridium sulfidigenes</name>
    <dbReference type="NCBI Taxonomy" id="318464"/>
    <lineage>
        <taxon>Bacteria</taxon>
        <taxon>Bacillati</taxon>
        <taxon>Bacillota</taxon>
        <taxon>Clostridia</taxon>
        <taxon>Eubacteriales</taxon>
        <taxon>Clostridiaceae</taxon>
        <taxon>Clostridium</taxon>
    </lineage>
</organism>
<protein>
    <recommendedName>
        <fullName evidence="4">Prepilin-type N-terminal cleavage/methylation domain-containing protein</fullName>
    </recommendedName>
</protein>
<dbReference type="NCBIfam" id="TIGR02532">
    <property type="entry name" value="IV_pilin_GFxxxE"/>
    <property type="match status" value="1"/>
</dbReference>
<gene>
    <name evidence="2" type="ORF">IO99_03855</name>
</gene>
<dbReference type="Pfam" id="PF07963">
    <property type="entry name" value="N_methyl"/>
    <property type="match status" value="1"/>
</dbReference>
<keyword evidence="1" id="KW-1133">Transmembrane helix</keyword>
<dbReference type="STRING" id="318464.IO99_03855"/>
<evidence type="ECO:0000313" key="3">
    <source>
        <dbReference type="Proteomes" id="UP000028542"/>
    </source>
</evidence>
<evidence type="ECO:0000256" key="1">
    <source>
        <dbReference type="SAM" id="Phobius"/>
    </source>
</evidence>
<sequence>MILNRKKKGVTLIELVIALGVLAIVTSFIFSFFFSNERKLEEINTRSDLQYEAKVILDSISKHAMAATKCKVYKELDGTVKTITFSKVEDDGTVTDEGAEFIIEENNVYLSTKEDGKRLIGSHLHHIETSDDVKKSIEVRLSLKEEDIDYSVKESFLFRNRHKN</sequence>
<reference evidence="2 3" key="1">
    <citation type="submission" date="2014-07" db="EMBL/GenBank/DDBJ databases">
        <title>Draft genome of Clostridium sulfidigenes 113A isolated from sediments associated with methane hydrate from Krishna Godavari basin.</title>
        <authorList>
            <person name="Honkalas V.S."/>
            <person name="Dabir A.P."/>
            <person name="Arora P."/>
            <person name="Dhakephalkar P.K."/>
        </authorList>
    </citation>
    <scope>NUCLEOTIDE SEQUENCE [LARGE SCALE GENOMIC DNA]</scope>
    <source>
        <strain evidence="2 3">113A</strain>
    </source>
</reference>
<dbReference type="RefSeq" id="WP_035130445.1">
    <property type="nucleotide sequence ID" value="NZ_JPMD01000006.1"/>
</dbReference>
<evidence type="ECO:0008006" key="4">
    <source>
        <dbReference type="Google" id="ProtNLM"/>
    </source>
</evidence>